<proteinExistence type="predicted"/>
<dbReference type="RefSeq" id="WP_261293215.1">
    <property type="nucleotide sequence ID" value="NZ_JANQBK010000003.1"/>
</dbReference>
<protein>
    <recommendedName>
        <fullName evidence="3">Coproporphyrinogen III oxidase</fullName>
    </recommendedName>
</protein>
<comment type="caution">
    <text evidence="1">The sequence shown here is derived from an EMBL/GenBank/DDBJ whole genome shotgun (WGS) entry which is preliminary data.</text>
</comment>
<sequence length="254" mass="27358">MGSPDEVWDNLAVIGALRPAHLTWYHGRFADRPQGAWYKSAARHDRFEDEDETVLGRMLIWQGMAALGYARSDGNRFVRDRRHVDGFKRVRTSLATNLLGIGTSAYSHVTARTPGDAIFGRIFRNDASIQGYEARIAAGALPIATGRAIDAEELLAMSYATGLRQGRVATAALAAAGRRCPALAADYARRAQDLLDLGVLERGAGAGGALHLSDLGRLFEDEVLALFFSPTVKRVLAERERGAATAALPAVALA</sequence>
<dbReference type="InterPro" id="IPR058240">
    <property type="entry name" value="rSAM_sf"/>
</dbReference>
<accession>A0ABV7SV55</accession>
<dbReference type="Proteomes" id="UP001595713">
    <property type="component" value="Unassembled WGS sequence"/>
</dbReference>
<dbReference type="SUPFAM" id="SSF102114">
    <property type="entry name" value="Radical SAM enzymes"/>
    <property type="match status" value="1"/>
</dbReference>
<organism evidence="1 2">
    <name type="scientific">Sphingomonas hylomeconis</name>
    <dbReference type="NCBI Taxonomy" id="1395958"/>
    <lineage>
        <taxon>Bacteria</taxon>
        <taxon>Pseudomonadati</taxon>
        <taxon>Pseudomonadota</taxon>
        <taxon>Alphaproteobacteria</taxon>
        <taxon>Sphingomonadales</taxon>
        <taxon>Sphingomonadaceae</taxon>
        <taxon>Sphingomonas</taxon>
    </lineage>
</organism>
<evidence type="ECO:0000313" key="1">
    <source>
        <dbReference type="EMBL" id="MFC3579904.1"/>
    </source>
</evidence>
<name>A0ABV7SV55_9SPHN</name>
<keyword evidence="2" id="KW-1185">Reference proteome</keyword>
<gene>
    <name evidence="1" type="ORF">ACFONA_06955</name>
</gene>
<dbReference type="EMBL" id="JBHRXP010000002">
    <property type="protein sequence ID" value="MFC3579904.1"/>
    <property type="molecule type" value="Genomic_DNA"/>
</dbReference>
<evidence type="ECO:0008006" key="3">
    <source>
        <dbReference type="Google" id="ProtNLM"/>
    </source>
</evidence>
<evidence type="ECO:0000313" key="2">
    <source>
        <dbReference type="Proteomes" id="UP001595713"/>
    </source>
</evidence>
<reference evidence="2" key="1">
    <citation type="journal article" date="2019" name="Int. J. Syst. Evol. Microbiol.">
        <title>The Global Catalogue of Microorganisms (GCM) 10K type strain sequencing project: providing services to taxonomists for standard genome sequencing and annotation.</title>
        <authorList>
            <consortium name="The Broad Institute Genomics Platform"/>
            <consortium name="The Broad Institute Genome Sequencing Center for Infectious Disease"/>
            <person name="Wu L."/>
            <person name="Ma J."/>
        </authorList>
    </citation>
    <scope>NUCLEOTIDE SEQUENCE [LARGE SCALE GENOMIC DNA]</scope>
    <source>
        <strain evidence="2">KCTC 42739</strain>
    </source>
</reference>